<sequence length="31" mass="3904">MFYPAYQARDVTTRCRNHRMIHHRRQDDVTE</sequence>
<accession>F6WAL5</accession>
<dbReference type="Proteomes" id="UP000008144">
    <property type="component" value="Chromosome 9"/>
</dbReference>
<reference evidence="1" key="3">
    <citation type="submission" date="2025-08" db="UniProtKB">
        <authorList>
            <consortium name="Ensembl"/>
        </authorList>
    </citation>
    <scope>IDENTIFICATION</scope>
</reference>
<dbReference type="EMBL" id="EAAA01002797">
    <property type="status" value="NOT_ANNOTATED_CDS"/>
    <property type="molecule type" value="Genomic_DNA"/>
</dbReference>
<dbReference type="AlphaFoldDB" id="F6WAL5"/>
<reference evidence="1" key="4">
    <citation type="submission" date="2025-09" db="UniProtKB">
        <authorList>
            <consortium name="Ensembl"/>
        </authorList>
    </citation>
    <scope>IDENTIFICATION</scope>
</reference>
<dbReference type="HOGENOM" id="CLU_3399285_0_0_1"/>
<name>F6WAL5_CIOIN</name>
<dbReference type="InParanoid" id="F6WAL5"/>
<keyword evidence="2" id="KW-1185">Reference proteome</keyword>
<reference evidence="1" key="2">
    <citation type="journal article" date="2008" name="Genome Biol.">
        <title>Improved genome assembly and evidence-based global gene model set for the chordate Ciona intestinalis: new insight into intron and operon populations.</title>
        <authorList>
            <person name="Satou Y."/>
            <person name="Mineta K."/>
            <person name="Ogasawara M."/>
            <person name="Sasakura Y."/>
            <person name="Shoguchi E."/>
            <person name="Ueno K."/>
            <person name="Yamada L."/>
            <person name="Matsumoto J."/>
            <person name="Wasserscheid J."/>
            <person name="Dewar K."/>
            <person name="Wiley G.B."/>
            <person name="Macmil S.L."/>
            <person name="Roe B.A."/>
            <person name="Zeller R.W."/>
            <person name="Hastings K.E."/>
            <person name="Lemaire P."/>
            <person name="Lindquist E."/>
            <person name="Endo T."/>
            <person name="Hotta K."/>
            <person name="Inaba K."/>
        </authorList>
    </citation>
    <scope>NUCLEOTIDE SEQUENCE [LARGE SCALE GENOMIC DNA]</scope>
    <source>
        <strain evidence="1">wild type</strain>
    </source>
</reference>
<evidence type="ECO:0000313" key="1">
    <source>
        <dbReference type="Ensembl" id="ENSCINP00000014216.3"/>
    </source>
</evidence>
<dbReference type="Ensembl" id="ENSCINT00000014216.3">
    <property type="protein sequence ID" value="ENSCINP00000014216.3"/>
    <property type="gene ID" value="ENSCING00000006920.3"/>
</dbReference>
<evidence type="ECO:0000313" key="2">
    <source>
        <dbReference type="Proteomes" id="UP000008144"/>
    </source>
</evidence>
<proteinExistence type="predicted"/>
<protein>
    <submittedName>
        <fullName evidence="1">Uncharacterized protein</fullName>
    </submittedName>
</protein>
<reference evidence="2" key="1">
    <citation type="journal article" date="2002" name="Science">
        <title>The draft genome of Ciona intestinalis: insights into chordate and vertebrate origins.</title>
        <authorList>
            <person name="Dehal P."/>
            <person name="Satou Y."/>
            <person name="Campbell R.K."/>
            <person name="Chapman J."/>
            <person name="Degnan B."/>
            <person name="De Tomaso A."/>
            <person name="Davidson B."/>
            <person name="Di Gregorio A."/>
            <person name="Gelpke M."/>
            <person name="Goodstein D.M."/>
            <person name="Harafuji N."/>
            <person name="Hastings K.E."/>
            <person name="Ho I."/>
            <person name="Hotta K."/>
            <person name="Huang W."/>
            <person name="Kawashima T."/>
            <person name="Lemaire P."/>
            <person name="Martinez D."/>
            <person name="Meinertzhagen I.A."/>
            <person name="Necula S."/>
            <person name="Nonaka M."/>
            <person name="Putnam N."/>
            <person name="Rash S."/>
            <person name="Saiga H."/>
            <person name="Satake M."/>
            <person name="Terry A."/>
            <person name="Yamada L."/>
            <person name="Wang H.G."/>
            <person name="Awazu S."/>
            <person name="Azumi K."/>
            <person name="Boore J."/>
            <person name="Branno M."/>
            <person name="Chin-Bow S."/>
            <person name="DeSantis R."/>
            <person name="Doyle S."/>
            <person name="Francino P."/>
            <person name="Keys D.N."/>
            <person name="Haga S."/>
            <person name="Hayashi H."/>
            <person name="Hino K."/>
            <person name="Imai K.S."/>
            <person name="Inaba K."/>
            <person name="Kano S."/>
            <person name="Kobayashi K."/>
            <person name="Kobayashi M."/>
            <person name="Lee B.I."/>
            <person name="Makabe K.W."/>
            <person name="Manohar C."/>
            <person name="Matassi G."/>
            <person name="Medina M."/>
            <person name="Mochizuki Y."/>
            <person name="Mount S."/>
            <person name="Morishita T."/>
            <person name="Miura S."/>
            <person name="Nakayama A."/>
            <person name="Nishizaka S."/>
            <person name="Nomoto H."/>
            <person name="Ohta F."/>
            <person name="Oishi K."/>
            <person name="Rigoutsos I."/>
            <person name="Sano M."/>
            <person name="Sasaki A."/>
            <person name="Sasakura Y."/>
            <person name="Shoguchi E."/>
            <person name="Shin-i T."/>
            <person name="Spagnuolo A."/>
            <person name="Stainier D."/>
            <person name="Suzuki M.M."/>
            <person name="Tassy O."/>
            <person name="Takatori N."/>
            <person name="Tokuoka M."/>
            <person name="Yagi K."/>
            <person name="Yoshizaki F."/>
            <person name="Wada S."/>
            <person name="Zhang C."/>
            <person name="Hyatt P.D."/>
            <person name="Larimer F."/>
            <person name="Detter C."/>
            <person name="Doggett N."/>
            <person name="Glavina T."/>
            <person name="Hawkins T."/>
            <person name="Richardson P."/>
            <person name="Lucas S."/>
            <person name="Kohara Y."/>
            <person name="Levine M."/>
            <person name="Satoh N."/>
            <person name="Rokhsar D.S."/>
        </authorList>
    </citation>
    <scope>NUCLEOTIDE SEQUENCE [LARGE SCALE GENOMIC DNA]</scope>
</reference>
<organism evidence="1 2">
    <name type="scientific">Ciona intestinalis</name>
    <name type="common">Transparent sea squirt</name>
    <name type="synonym">Ascidia intestinalis</name>
    <dbReference type="NCBI Taxonomy" id="7719"/>
    <lineage>
        <taxon>Eukaryota</taxon>
        <taxon>Metazoa</taxon>
        <taxon>Chordata</taxon>
        <taxon>Tunicata</taxon>
        <taxon>Ascidiacea</taxon>
        <taxon>Phlebobranchia</taxon>
        <taxon>Cionidae</taxon>
        <taxon>Ciona</taxon>
    </lineage>
</organism>